<feature type="domain" description="Helicase C-terminal" evidence="6">
    <location>
        <begin position="911"/>
        <end position="1060"/>
    </location>
</feature>
<evidence type="ECO:0000259" key="5">
    <source>
        <dbReference type="PROSITE" id="PS51192"/>
    </source>
</evidence>
<dbReference type="OrthoDB" id="9760715at2"/>
<keyword evidence="2" id="KW-0863">Zinc-finger</keyword>
<keyword evidence="2" id="KW-0862">Zinc</keyword>
<evidence type="ECO:0000256" key="2">
    <source>
        <dbReference type="PROSITE-ProRule" id="PRU00325"/>
    </source>
</evidence>
<dbReference type="InterPro" id="IPR000330">
    <property type="entry name" value="SNF2_N"/>
</dbReference>
<evidence type="ECO:0000259" key="6">
    <source>
        <dbReference type="PROSITE" id="PS51194"/>
    </source>
</evidence>
<dbReference type="Gene3D" id="3.40.50.10810">
    <property type="entry name" value="Tandem AAA-ATPase domain"/>
    <property type="match status" value="1"/>
</dbReference>
<reference evidence="7 8" key="1">
    <citation type="submission" date="2018-11" db="EMBL/GenBank/DDBJ databases">
        <title>Novel Erysipelotrichaceae bacterium isolated from small intestine of a swine.</title>
        <authorList>
            <person name="Kim J.S."/>
            <person name="Choe H."/>
            <person name="Lee Y.R."/>
            <person name="Kim K.M."/>
            <person name="Park D.S."/>
        </authorList>
    </citation>
    <scope>NUCLEOTIDE SEQUENCE [LARGE SCALE GENOMIC DNA]</scope>
    <source>
        <strain evidence="7 8">SG0102</strain>
    </source>
</reference>
<keyword evidence="1" id="KW-0378">Hydrolase</keyword>
<dbReference type="AlphaFoldDB" id="A0A3G9JS86"/>
<keyword evidence="7" id="KW-0547">Nucleotide-binding</keyword>
<sequence>MLFITDAEFERVISRARNRALARKFYDQGSVLRVHVEETKNGYEIIGQVSVDGTIYTPRIEVNHNSKIISTECDCIYSDEYTSCAHTGALLLAVQELSPTRFPFDFKADYRQVREKRVKEQKKREEEAQRQREMRRRNALESASVGLTNAIRDEMVRAFEMTDPTPVKMQVILEIGYRYNLRFKVGRERFYFIKNIDHFIENINDRSYESYGKSFAWNHHMEDFDEPSQLIYDYLVLASKQGATDYYYTQQNLINLNGTLWDAFVKLMQQLPEGYSNIRYQTGHERPSIKVEADEYDFILKDETHYAFSYGFGKNNIYEIDKEANILYDTVLDQGGVAIKLLEELQQNDGRLYIAHEHMPDFYQYVIAPIKDYINFHDFDFSAFAKAEDKIVMYGDIDEDEVAYFNILGVYGEEKINLITKPETPHSPHVDMIKGFLDSFNPDVDDKYYYFDTNHEETMDFLNKGIPFLASYADIYVSDALKKVGTKNKFNVSVGISVQNDLLSIDVDSIDIPKEELAAVLASYKKKKKYHKLKSGEMLYIESDELGELSEMMDRYHLATKDLKDGHIDMNLNRAFALEQDAEKMSHVTVKRSEAFEDVLNRLKDYKSHQYPLSAHYQKILRDYQKDGYQWLATMSDLHFGGILADDMGLGKTLQMVTLLENTKNNFSIIVTPSSLVLNWLDEFQKFSESISAVAVMGSASERKAIIKNAHHYNSLITSYDYMRRDVDLYKDYNFDFIILDEAQYIKNQKTKNAISVKKLKGIHRFALTGTPIENSLAELWSIFDFLNKDYLFNYTYFKKTYESPIVREHDEKKQAELKNLISPFVLRRTKSQVLKELPEKVEKTISIEFSSDEHKLYLAHLAAANKQLRSLDGKKDRIQILAMLTKLRQICCEPRMAFDNVKHISSKMQACLDIIENYKENGKKIIVFSSFKSALELIAQELDASQTKYHMLTGATNKLKRKEYVDAFQSDDSTVFLISLKAGGTGLNLTAAEGVIHFDPWWNMSAQSQATDRAHRIGQKNTVFVYKLIMADSIEEKIQKLQEAKKDLADTFVEGNDGRITSMTTEEIMDLFK</sequence>
<dbReference type="EMBL" id="AP019309">
    <property type="protein sequence ID" value="BBH25694.1"/>
    <property type="molecule type" value="Genomic_DNA"/>
</dbReference>
<keyword evidence="7" id="KW-0347">Helicase</keyword>
<dbReference type="GO" id="GO:0008270">
    <property type="term" value="F:zinc ion binding"/>
    <property type="evidence" value="ECO:0007669"/>
    <property type="project" value="UniProtKB-KW"/>
</dbReference>
<name>A0A3G9JS86_9FIRM</name>
<keyword evidence="7" id="KW-0067">ATP-binding</keyword>
<dbReference type="InterPro" id="IPR013663">
    <property type="entry name" value="Helicase_SWF/SNF/SWI_bac"/>
</dbReference>
<dbReference type="PROSITE" id="PS51192">
    <property type="entry name" value="HELICASE_ATP_BIND_1"/>
    <property type="match status" value="1"/>
</dbReference>
<dbReference type="SUPFAM" id="SSF52540">
    <property type="entry name" value="P-loop containing nucleoside triphosphate hydrolases"/>
    <property type="match status" value="2"/>
</dbReference>
<dbReference type="KEGG" id="ebm:SG0102_06280"/>
<dbReference type="CDD" id="cd18793">
    <property type="entry name" value="SF2_C_SNF"/>
    <property type="match status" value="1"/>
</dbReference>
<proteinExistence type="predicted"/>
<keyword evidence="3" id="KW-0175">Coiled coil</keyword>
<protein>
    <submittedName>
        <fullName evidence="7">Helicase SNF</fullName>
    </submittedName>
</protein>
<evidence type="ECO:0000313" key="7">
    <source>
        <dbReference type="EMBL" id="BBH25694.1"/>
    </source>
</evidence>
<dbReference type="Pfam" id="PF00176">
    <property type="entry name" value="SNF2-rel_dom"/>
    <property type="match status" value="1"/>
</dbReference>
<gene>
    <name evidence="7" type="ORF">SG0102_06280</name>
</gene>
<dbReference type="SMART" id="SM00487">
    <property type="entry name" value="DEXDc"/>
    <property type="match status" value="1"/>
</dbReference>
<dbReference type="InParanoid" id="A0A3G9JS86"/>
<dbReference type="InterPro" id="IPR001650">
    <property type="entry name" value="Helicase_C-like"/>
</dbReference>
<keyword evidence="2" id="KW-0479">Metal-binding</keyword>
<dbReference type="Pfam" id="PF00271">
    <property type="entry name" value="Helicase_C"/>
    <property type="match status" value="1"/>
</dbReference>
<dbReference type="Proteomes" id="UP000268059">
    <property type="component" value="Chromosome"/>
</dbReference>
<evidence type="ECO:0000256" key="3">
    <source>
        <dbReference type="SAM" id="Coils"/>
    </source>
</evidence>
<dbReference type="PROSITE" id="PS50966">
    <property type="entry name" value="ZF_SWIM"/>
    <property type="match status" value="1"/>
</dbReference>
<dbReference type="InterPro" id="IPR027417">
    <property type="entry name" value="P-loop_NTPase"/>
</dbReference>
<dbReference type="PROSITE" id="PS51194">
    <property type="entry name" value="HELICASE_CTER"/>
    <property type="match status" value="1"/>
</dbReference>
<dbReference type="Gene3D" id="3.40.50.300">
    <property type="entry name" value="P-loop containing nucleotide triphosphate hydrolases"/>
    <property type="match status" value="1"/>
</dbReference>
<dbReference type="InterPro" id="IPR014001">
    <property type="entry name" value="Helicase_ATP-bd"/>
</dbReference>
<feature type="coiled-coil region" evidence="3">
    <location>
        <begin position="110"/>
        <end position="143"/>
    </location>
</feature>
<dbReference type="GO" id="GO:0016787">
    <property type="term" value="F:hydrolase activity"/>
    <property type="evidence" value="ECO:0007669"/>
    <property type="project" value="UniProtKB-KW"/>
</dbReference>
<evidence type="ECO:0000256" key="1">
    <source>
        <dbReference type="ARBA" id="ARBA00022801"/>
    </source>
</evidence>
<dbReference type="InterPro" id="IPR049730">
    <property type="entry name" value="SNF2/RAD54-like_C"/>
</dbReference>
<dbReference type="PANTHER" id="PTHR10799">
    <property type="entry name" value="SNF2/RAD54 HELICASE FAMILY"/>
    <property type="match status" value="1"/>
</dbReference>
<dbReference type="Pfam" id="PF08455">
    <property type="entry name" value="SNF2_assoc"/>
    <property type="match status" value="1"/>
</dbReference>
<feature type="domain" description="SWIM-type" evidence="4">
    <location>
        <begin position="58"/>
        <end position="95"/>
    </location>
</feature>
<dbReference type="InterPro" id="IPR038718">
    <property type="entry name" value="SNF2-like_sf"/>
</dbReference>
<evidence type="ECO:0000259" key="4">
    <source>
        <dbReference type="PROSITE" id="PS50966"/>
    </source>
</evidence>
<accession>A0A3G9JS86</accession>
<dbReference type="InterPro" id="IPR007527">
    <property type="entry name" value="Znf_SWIM"/>
</dbReference>
<feature type="domain" description="Helicase ATP-binding" evidence="5">
    <location>
        <begin position="633"/>
        <end position="790"/>
    </location>
</feature>
<dbReference type="RefSeq" id="WP_125118620.1">
    <property type="nucleotide sequence ID" value="NZ_AP019309.1"/>
</dbReference>
<keyword evidence="8" id="KW-1185">Reference proteome</keyword>
<organism evidence="7 8">
    <name type="scientific">Intestinibaculum porci</name>
    <dbReference type="NCBI Taxonomy" id="2487118"/>
    <lineage>
        <taxon>Bacteria</taxon>
        <taxon>Bacillati</taxon>
        <taxon>Bacillota</taxon>
        <taxon>Erysipelotrichia</taxon>
        <taxon>Erysipelotrichales</taxon>
        <taxon>Erysipelotrichaceae</taxon>
        <taxon>Intestinibaculum</taxon>
    </lineage>
</organism>
<dbReference type="SMART" id="SM00490">
    <property type="entry name" value="HELICc"/>
    <property type="match status" value="1"/>
</dbReference>
<dbReference type="GO" id="GO:0004386">
    <property type="term" value="F:helicase activity"/>
    <property type="evidence" value="ECO:0007669"/>
    <property type="project" value="UniProtKB-KW"/>
</dbReference>
<dbReference type="CDD" id="cd18012">
    <property type="entry name" value="DEXQc_arch_SWI2_SNF2"/>
    <property type="match status" value="1"/>
</dbReference>
<evidence type="ECO:0000313" key="8">
    <source>
        <dbReference type="Proteomes" id="UP000268059"/>
    </source>
</evidence>
<dbReference type="GO" id="GO:0005524">
    <property type="term" value="F:ATP binding"/>
    <property type="evidence" value="ECO:0007669"/>
    <property type="project" value="InterPro"/>
</dbReference>